<reference evidence="2 3" key="1">
    <citation type="submission" date="2015-07" db="EMBL/GenBank/DDBJ databases">
        <title>Emmonsia species relationships and genome sequence.</title>
        <authorList>
            <consortium name="The Broad Institute Genomics Platform"/>
            <person name="Cuomo C.A."/>
            <person name="Munoz J.F."/>
            <person name="Imamovic A."/>
            <person name="Priest M.E."/>
            <person name="Young S."/>
            <person name="Clay O.K."/>
            <person name="McEwen J.G."/>
        </authorList>
    </citation>
    <scope>NUCLEOTIDE SEQUENCE [LARGE SCALE GENOMIC DNA]</scope>
    <source>
        <strain evidence="2 3">UAMH 9510</strain>
    </source>
</reference>
<protein>
    <submittedName>
        <fullName evidence="2">Uncharacterized protein</fullName>
    </submittedName>
</protein>
<dbReference type="Proteomes" id="UP000182235">
    <property type="component" value="Unassembled WGS sequence"/>
</dbReference>
<evidence type="ECO:0000256" key="1">
    <source>
        <dbReference type="SAM" id="SignalP"/>
    </source>
</evidence>
<feature type="chain" id="PRO_5013040755" evidence="1">
    <location>
        <begin position="19"/>
        <end position="184"/>
    </location>
</feature>
<gene>
    <name evidence="2" type="ORF">AJ78_04365</name>
</gene>
<organism evidence="2 3">
    <name type="scientific">Emergomyces pasteurianus Ep9510</name>
    <dbReference type="NCBI Taxonomy" id="1447872"/>
    <lineage>
        <taxon>Eukaryota</taxon>
        <taxon>Fungi</taxon>
        <taxon>Dikarya</taxon>
        <taxon>Ascomycota</taxon>
        <taxon>Pezizomycotina</taxon>
        <taxon>Eurotiomycetes</taxon>
        <taxon>Eurotiomycetidae</taxon>
        <taxon>Onygenales</taxon>
        <taxon>Ajellomycetaceae</taxon>
        <taxon>Emergomyces</taxon>
    </lineage>
</organism>
<proteinExistence type="predicted"/>
<evidence type="ECO:0000313" key="3">
    <source>
        <dbReference type="Proteomes" id="UP000182235"/>
    </source>
</evidence>
<dbReference type="AlphaFoldDB" id="A0A1J9PG16"/>
<dbReference type="VEuPathDB" id="FungiDB:AJ78_04365"/>
<sequence>MKLFSIYLGLAAITQVLALVIPSKEWLLQADMIKNAMRLIPNLKEDLSGVLHLGDDGILRSFNGDGLVIDYARFDQAQLQAVISWYSGDKEKQKHLQQLWMNIDSSLITEEQILHPPQHLLPAFITAPRASLMSSAEQHNPLKLFPRFCTQLHCQIQDHCFRLDPLCPRCFAVDSFPHGDCLPR</sequence>
<evidence type="ECO:0000313" key="2">
    <source>
        <dbReference type="EMBL" id="OJD15360.1"/>
    </source>
</evidence>
<comment type="caution">
    <text evidence="2">The sequence shown here is derived from an EMBL/GenBank/DDBJ whole genome shotgun (WGS) entry which is preliminary data.</text>
</comment>
<name>A0A1J9PG16_9EURO</name>
<dbReference type="EMBL" id="LGRN01000161">
    <property type="protein sequence ID" value="OJD15360.1"/>
    <property type="molecule type" value="Genomic_DNA"/>
</dbReference>
<keyword evidence="3" id="KW-1185">Reference proteome</keyword>
<feature type="signal peptide" evidence="1">
    <location>
        <begin position="1"/>
        <end position="18"/>
    </location>
</feature>
<accession>A0A1J9PG16</accession>
<dbReference type="STRING" id="1447872.A0A1J9PG16"/>
<keyword evidence="1" id="KW-0732">Signal</keyword>
<dbReference type="OrthoDB" id="3660917at2759"/>